<proteinExistence type="predicted"/>
<evidence type="ECO:0000313" key="1">
    <source>
        <dbReference type="EMBL" id="GFY19357.1"/>
    </source>
</evidence>
<evidence type="ECO:0000313" key="2">
    <source>
        <dbReference type="Proteomes" id="UP000887159"/>
    </source>
</evidence>
<organism evidence="1 2">
    <name type="scientific">Trichonephila clavipes</name>
    <name type="common">Golden silk orbweaver</name>
    <name type="synonym">Nephila clavipes</name>
    <dbReference type="NCBI Taxonomy" id="2585209"/>
    <lineage>
        <taxon>Eukaryota</taxon>
        <taxon>Metazoa</taxon>
        <taxon>Ecdysozoa</taxon>
        <taxon>Arthropoda</taxon>
        <taxon>Chelicerata</taxon>
        <taxon>Arachnida</taxon>
        <taxon>Araneae</taxon>
        <taxon>Araneomorphae</taxon>
        <taxon>Entelegynae</taxon>
        <taxon>Araneoidea</taxon>
        <taxon>Nephilidae</taxon>
        <taxon>Trichonephila</taxon>
    </lineage>
</organism>
<accession>A0A8X6VHZ1</accession>
<name>A0A8X6VHZ1_TRICX</name>
<keyword evidence="2" id="KW-1185">Reference proteome</keyword>
<gene>
    <name evidence="1" type="primary">AVEN_65616_1</name>
    <name evidence="1" type="ORF">TNCV_4127441</name>
</gene>
<protein>
    <submittedName>
        <fullName evidence="1">Uncharacterized protein</fullName>
    </submittedName>
</protein>
<dbReference type="AlphaFoldDB" id="A0A8X6VHZ1"/>
<dbReference type="Proteomes" id="UP000887159">
    <property type="component" value="Unassembled WGS sequence"/>
</dbReference>
<comment type="caution">
    <text evidence="1">The sequence shown here is derived from an EMBL/GenBank/DDBJ whole genome shotgun (WGS) entry which is preliminary data.</text>
</comment>
<sequence>MSGANVTVRHFYSKHVAQKYNLDCRKQCLFCFGKKHWPYGQKNRPENVNHVTECLQRFVEDAKIHEETEEEETEEEEVVCGCRHFRPVPRGMRGRHKDRLSEYVGFYNSLLEKPEMWEEGVTFQNGFRKDVWGIVQLYLRQDLMWFHIMVKHDVFDTFRKEMEKIRDQCVILPFWYLCDGLVNEKGKIQHRHMILACEQESVFEDVLKGKGRYKFPNSGRVKKCIKIKNAFHLVRTIMYVSQPKSSCDKDEIPENLMDSQLGNKNVSSWVKVAKHVPDPWYNARWEVPIHVTGWKFLHCVIPLHPRDEEELYLHLYGNKKWHLKDYECSFQRIRDEMYVLSCKQQNTMKETKKVKTEWAMDQKVILKAKLNEMRAINDLIRRENDVLKTKEQEWKTKENELNSKLQGMSREIKILKKALQGRRVDRISSNPWR</sequence>
<dbReference type="EMBL" id="BMAU01021352">
    <property type="protein sequence ID" value="GFY19357.1"/>
    <property type="molecule type" value="Genomic_DNA"/>
</dbReference>
<reference evidence="1" key="1">
    <citation type="submission" date="2020-08" db="EMBL/GenBank/DDBJ databases">
        <title>Multicomponent nature underlies the extraordinary mechanical properties of spider dragline silk.</title>
        <authorList>
            <person name="Kono N."/>
            <person name="Nakamura H."/>
            <person name="Mori M."/>
            <person name="Yoshida Y."/>
            <person name="Ohtoshi R."/>
            <person name="Malay A.D."/>
            <person name="Moran D.A.P."/>
            <person name="Tomita M."/>
            <person name="Numata K."/>
            <person name="Arakawa K."/>
        </authorList>
    </citation>
    <scope>NUCLEOTIDE SEQUENCE</scope>
</reference>